<evidence type="ECO:0000313" key="2">
    <source>
        <dbReference type="EMBL" id="TMU54663.1"/>
    </source>
</evidence>
<evidence type="ECO:0000313" key="3">
    <source>
        <dbReference type="Proteomes" id="UP000751614"/>
    </source>
</evidence>
<gene>
    <name evidence="2" type="ORF">FGG15_10690</name>
</gene>
<dbReference type="Pfam" id="PF10988">
    <property type="entry name" value="DUF2807"/>
    <property type="match status" value="1"/>
</dbReference>
<proteinExistence type="predicted"/>
<dbReference type="RefSeq" id="WP_138836064.1">
    <property type="nucleotide sequence ID" value="NZ_VCNI01000002.1"/>
</dbReference>
<dbReference type="Proteomes" id="UP000751614">
    <property type="component" value="Unassembled WGS sequence"/>
</dbReference>
<dbReference type="PROSITE" id="PS51257">
    <property type="entry name" value="PROKAR_LIPOPROTEIN"/>
    <property type="match status" value="1"/>
</dbReference>
<protein>
    <recommendedName>
        <fullName evidence="1">Putative auto-transporter adhesin head GIN domain-containing protein</fullName>
    </recommendedName>
</protein>
<comment type="caution">
    <text evidence="2">The sequence shown here is derived from an EMBL/GenBank/DDBJ whole genome shotgun (WGS) entry which is preliminary data.</text>
</comment>
<dbReference type="EMBL" id="VCNI01000002">
    <property type="protein sequence ID" value="TMU54663.1"/>
    <property type="molecule type" value="Genomic_DNA"/>
</dbReference>
<dbReference type="InterPro" id="IPR021255">
    <property type="entry name" value="DUF2807"/>
</dbReference>
<reference evidence="2 3" key="1">
    <citation type="submission" date="2019-05" db="EMBL/GenBank/DDBJ databases">
        <title>Flagellimonas sp. AsT0115, sp. nov., isolated from a marine red algae, Asparagopsis taxiformis.</title>
        <authorList>
            <person name="Kim J."/>
            <person name="Jeong S.E."/>
            <person name="Jeon C.O."/>
        </authorList>
    </citation>
    <scope>NUCLEOTIDE SEQUENCE [LARGE SCALE GENOMIC DNA]</scope>
    <source>
        <strain evidence="2 3">AsT0115</strain>
    </source>
</reference>
<name>A0ABY2WIX5_9FLAO</name>
<evidence type="ECO:0000259" key="1">
    <source>
        <dbReference type="Pfam" id="PF10988"/>
    </source>
</evidence>
<feature type="domain" description="Putative auto-transporter adhesin head GIN" evidence="1">
    <location>
        <begin position="42"/>
        <end position="178"/>
    </location>
</feature>
<accession>A0ABY2WIX5</accession>
<keyword evidence="3" id="KW-1185">Reference proteome</keyword>
<organism evidence="2 3">
    <name type="scientific">Flagellimonas algicola</name>
    <dbReference type="NCBI Taxonomy" id="2583815"/>
    <lineage>
        <taxon>Bacteria</taxon>
        <taxon>Pseudomonadati</taxon>
        <taxon>Bacteroidota</taxon>
        <taxon>Flavobacteriia</taxon>
        <taxon>Flavobacteriales</taxon>
        <taxon>Flavobacteriaceae</taxon>
        <taxon>Flagellimonas</taxon>
    </lineage>
</organism>
<sequence length="277" mass="30686">MRTIKTTLLAIGMASFISSCSYETIRVSDEVSTREYDFDNITALTVATDFKAYVNFSETEEEVRIKANDNLFGKIDIYQDGGRLTVKLKNNINIKGKETLQLFITTTQIRDFRASSDAAIYLDSPLSAPNVSVDLSSDAYFEGDITTERFEFEASSDSDADVFVDANRVNLNLSSSAKLVGEFQVNEVNARLSSDSHADLIGNIRDLEATLSSDSRFEDYGLVVDDLEISLTADSDAYLTVNNTIDVEANSDSRLFYKGDAEIIRQVLSSDGRVIKK</sequence>
<dbReference type="Gene3D" id="2.160.20.120">
    <property type="match status" value="1"/>
</dbReference>